<comment type="similarity">
    <text evidence="2">Belongs to the bacterial solute-binding protein 8 family.</text>
</comment>
<dbReference type="InterPro" id="IPR002491">
    <property type="entry name" value="ABC_transptr_periplasmic_BD"/>
</dbReference>
<dbReference type="PROSITE" id="PS50983">
    <property type="entry name" value="FE_B12_PBP"/>
    <property type="match status" value="1"/>
</dbReference>
<sequence>MRLRRRTMLAAAWPWPASAQGQIQGPAPRVVSLDLLLTECLLSLGVVPAALANIPLYQRLVAQPPVPPGVPDLGPPQEPHLEFLQALQPELILAPSWQAPALERLERIARVAWLPAFAPDGQPLEHAEALLTRIGALTGREAEARAQAALLPPALAAAAAQLTDWAGRPVLAARFLEDGRHMAVFGANGMIGAVLQRLGLRNAWTGRSNAAGVASTGIESLAGMADATIVHFDRGAETARALARLRDSPFWQALPAVREGRVLAMPVIYPSGGVFSAIRFAAQLAALLPGRAPHG</sequence>
<evidence type="ECO:0000313" key="8">
    <source>
        <dbReference type="Proteomes" id="UP001518989"/>
    </source>
</evidence>
<dbReference type="Pfam" id="PF01497">
    <property type="entry name" value="Peripla_BP_2"/>
    <property type="match status" value="1"/>
</dbReference>
<organism evidence="7 8">
    <name type="scientific">Roseomonas haemaphysalidis</name>
    <dbReference type="NCBI Taxonomy" id="2768162"/>
    <lineage>
        <taxon>Bacteria</taxon>
        <taxon>Pseudomonadati</taxon>
        <taxon>Pseudomonadota</taxon>
        <taxon>Alphaproteobacteria</taxon>
        <taxon>Acetobacterales</taxon>
        <taxon>Roseomonadaceae</taxon>
        <taxon>Roseomonas</taxon>
    </lineage>
</organism>
<dbReference type="Gene3D" id="3.40.50.1980">
    <property type="entry name" value="Nitrogenase molybdenum iron protein domain"/>
    <property type="match status" value="2"/>
</dbReference>
<dbReference type="RefSeq" id="WP_207419797.1">
    <property type="nucleotide sequence ID" value="NZ_CP061180.1"/>
</dbReference>
<dbReference type="EMBL" id="JACTNG010000017">
    <property type="protein sequence ID" value="MBO1081620.1"/>
    <property type="molecule type" value="Genomic_DNA"/>
</dbReference>
<protein>
    <submittedName>
        <fullName evidence="7">ABC transporter substrate-binding protein</fullName>
    </submittedName>
</protein>
<dbReference type="SUPFAM" id="SSF53807">
    <property type="entry name" value="Helical backbone' metal receptor"/>
    <property type="match status" value="1"/>
</dbReference>
<evidence type="ECO:0000256" key="1">
    <source>
        <dbReference type="ARBA" id="ARBA00004196"/>
    </source>
</evidence>
<comment type="subcellular location">
    <subcellularLocation>
        <location evidence="1">Cell envelope</location>
    </subcellularLocation>
</comment>
<evidence type="ECO:0000256" key="5">
    <source>
        <dbReference type="ARBA" id="ARBA00022729"/>
    </source>
</evidence>
<evidence type="ECO:0000256" key="4">
    <source>
        <dbReference type="ARBA" id="ARBA00022496"/>
    </source>
</evidence>
<reference evidence="7 8" key="1">
    <citation type="submission" date="2020-09" db="EMBL/GenBank/DDBJ databases">
        <title>Roseomonas.</title>
        <authorList>
            <person name="Zhu W."/>
        </authorList>
    </citation>
    <scope>NUCLEOTIDE SEQUENCE [LARGE SCALE GENOMIC DNA]</scope>
    <source>
        <strain evidence="7 8">573</strain>
    </source>
</reference>
<comment type="caution">
    <text evidence="7">The sequence shown here is derived from an EMBL/GenBank/DDBJ whole genome shotgun (WGS) entry which is preliminary data.</text>
</comment>
<evidence type="ECO:0000256" key="3">
    <source>
        <dbReference type="ARBA" id="ARBA00022448"/>
    </source>
</evidence>
<dbReference type="PANTHER" id="PTHR30532:SF1">
    <property type="entry name" value="IRON(3+)-HYDROXAMATE-BINDING PROTEIN FHUD"/>
    <property type="match status" value="1"/>
</dbReference>
<gene>
    <name evidence="7" type="ORF">IAI61_21520</name>
</gene>
<evidence type="ECO:0000256" key="2">
    <source>
        <dbReference type="ARBA" id="ARBA00008814"/>
    </source>
</evidence>
<dbReference type="PANTHER" id="PTHR30532">
    <property type="entry name" value="IRON III DICITRATE-BINDING PERIPLASMIC PROTEIN"/>
    <property type="match status" value="1"/>
</dbReference>
<proteinExistence type="inferred from homology"/>
<keyword evidence="8" id="KW-1185">Reference proteome</keyword>
<dbReference type="PRINTS" id="PR01715">
    <property type="entry name" value="FERRIBNDNGPP"/>
</dbReference>
<feature type="domain" description="Fe/B12 periplasmic-binding" evidence="6">
    <location>
        <begin position="29"/>
        <end position="292"/>
    </location>
</feature>
<keyword evidence="4" id="KW-0406">Ion transport</keyword>
<dbReference type="Proteomes" id="UP001518989">
    <property type="component" value="Unassembled WGS sequence"/>
</dbReference>
<name>A0ABS3KXC4_9PROT</name>
<keyword evidence="4" id="KW-0408">Iron</keyword>
<keyword evidence="3" id="KW-0813">Transport</keyword>
<accession>A0ABS3KXC4</accession>
<dbReference type="InterPro" id="IPR051313">
    <property type="entry name" value="Bact_iron-sidero_bind"/>
</dbReference>
<keyword evidence="5" id="KW-0732">Signal</keyword>
<keyword evidence="4" id="KW-0410">Iron transport</keyword>
<evidence type="ECO:0000259" key="6">
    <source>
        <dbReference type="PROSITE" id="PS50983"/>
    </source>
</evidence>
<evidence type="ECO:0000313" key="7">
    <source>
        <dbReference type="EMBL" id="MBO1081620.1"/>
    </source>
</evidence>